<evidence type="ECO:0000259" key="9">
    <source>
        <dbReference type="Pfam" id="PF06738"/>
    </source>
</evidence>
<feature type="transmembrane region" description="Helical" evidence="8">
    <location>
        <begin position="472"/>
        <end position="493"/>
    </location>
</feature>
<feature type="transmembrane region" description="Helical" evidence="8">
    <location>
        <begin position="396"/>
        <end position="414"/>
    </location>
</feature>
<feature type="domain" description="Threonine/Serine exporter ThrE" evidence="10">
    <location>
        <begin position="400"/>
        <end position="525"/>
    </location>
</feature>
<feature type="transmembrane region" description="Helical" evidence="8">
    <location>
        <begin position="358"/>
        <end position="381"/>
    </location>
</feature>
<evidence type="ECO:0000256" key="2">
    <source>
        <dbReference type="ARBA" id="ARBA00022475"/>
    </source>
</evidence>
<evidence type="ECO:0000256" key="3">
    <source>
        <dbReference type="ARBA" id="ARBA00022692"/>
    </source>
</evidence>
<dbReference type="AlphaFoldDB" id="A0A9X2HFF6"/>
<dbReference type="PANTHER" id="PTHR34390:SF2">
    <property type="entry name" value="SUCCINATE TRANSPORTER SUBUNIT YJJP-RELATED"/>
    <property type="match status" value="1"/>
</dbReference>
<dbReference type="InterPro" id="IPR010619">
    <property type="entry name" value="ThrE-like_N"/>
</dbReference>
<evidence type="ECO:0000256" key="6">
    <source>
        <dbReference type="ARBA" id="ARBA00034125"/>
    </source>
</evidence>
<dbReference type="Proteomes" id="UP001139502">
    <property type="component" value="Unassembled WGS sequence"/>
</dbReference>
<name>A0A9X2HFF6_9MICC</name>
<dbReference type="GO" id="GO:0022857">
    <property type="term" value="F:transmembrane transporter activity"/>
    <property type="evidence" value="ECO:0007669"/>
    <property type="project" value="InterPro"/>
</dbReference>
<feature type="transmembrane region" description="Helical" evidence="8">
    <location>
        <begin position="421"/>
        <end position="441"/>
    </location>
</feature>
<comment type="subcellular location">
    <subcellularLocation>
        <location evidence="1">Cell membrane</location>
        <topology evidence="1">Multi-pass membrane protein</topology>
    </subcellularLocation>
</comment>
<feature type="transmembrane region" description="Helical" evidence="8">
    <location>
        <begin position="505"/>
        <end position="529"/>
    </location>
</feature>
<dbReference type="Pfam" id="PF12821">
    <property type="entry name" value="ThrE_2"/>
    <property type="match status" value="1"/>
</dbReference>
<dbReference type="GO" id="GO:0005886">
    <property type="term" value="C:plasma membrane"/>
    <property type="evidence" value="ECO:0007669"/>
    <property type="project" value="UniProtKB-SubCell"/>
</dbReference>
<feature type="transmembrane region" description="Helical" evidence="8">
    <location>
        <begin position="447"/>
        <end position="465"/>
    </location>
</feature>
<accession>A0A9X2HFF6</accession>
<evidence type="ECO:0000256" key="1">
    <source>
        <dbReference type="ARBA" id="ARBA00004651"/>
    </source>
</evidence>
<evidence type="ECO:0000259" key="10">
    <source>
        <dbReference type="Pfam" id="PF12821"/>
    </source>
</evidence>
<evidence type="ECO:0000313" key="11">
    <source>
        <dbReference type="EMBL" id="MCP3426304.1"/>
    </source>
</evidence>
<feature type="region of interest" description="Disordered" evidence="7">
    <location>
        <begin position="1"/>
        <end position="62"/>
    </location>
</feature>
<proteinExistence type="inferred from homology"/>
<feature type="transmembrane region" description="Helical" evidence="8">
    <location>
        <begin position="319"/>
        <end position="337"/>
    </location>
</feature>
<reference evidence="11" key="1">
    <citation type="submission" date="2022-06" db="EMBL/GenBank/DDBJ databases">
        <title>Rothia sp. isolated from sandalwood seedling.</title>
        <authorList>
            <person name="Tuikhar N."/>
            <person name="Kirdat K."/>
            <person name="Thorat V."/>
            <person name="Swetha P."/>
            <person name="Padma S."/>
            <person name="Sundararaj R."/>
            <person name="Yadav A."/>
        </authorList>
    </citation>
    <scope>NUCLEOTIDE SEQUENCE</scope>
    <source>
        <strain evidence="11">AR01</strain>
    </source>
</reference>
<dbReference type="RefSeq" id="WP_254166896.1">
    <property type="nucleotide sequence ID" value="NZ_JANAFB010000022.1"/>
</dbReference>
<comment type="similarity">
    <text evidence="6">Belongs to the ThrE exporter (TC 2.A.79) family.</text>
</comment>
<evidence type="ECO:0000256" key="8">
    <source>
        <dbReference type="SAM" id="Phobius"/>
    </source>
</evidence>
<dbReference type="PANTHER" id="PTHR34390">
    <property type="entry name" value="UPF0442 PROTEIN YJJB-RELATED"/>
    <property type="match status" value="1"/>
</dbReference>
<sequence length="547" mass="58429">MLSPTQDLSSPDDWPSPGSGDAGAPETAYPPAAGPATEPPAPSGYVAAEPPAPSSYPSAEALPLRKAAPGRSFAHGLRRMIRSESLPTAPMRVVDRLVDSPYANPRRNKETSEARRTLNFAVRLAETMFHYGADAMDVESAIVAICATYGVEDVDVDITNQSITINYVSNSGIYLDAEQQSGSEAEIFSHTVVRVVRSWSDNYSGLTTTHRLVKTITDGELSRAEAERRLTRITSEPKPFPRWMTTWANILAAGSFTVGIGGEWFGAVLACLTFAVVTPVSAKFAKWRVPSFFIMAAGSATVTAVAMTAYTLGLPISPAHVIGSGLIMLLPTFRLVSTIQDAINGFPVTAAGRMVSTGLSFVGLIAGLAIAISLTTTFFAFPEVDMLEVVFASADWYLHVVFMLLATALVAVSVQVSPRHILPGVLSAAVGMVVYYLATALGVGPRMISLAGAVGVGCASAWLAQRYTIPQVVLAVPGLMFLLPGLSIFRGMYMFTVDSNPIEGLVPLINASAVILSLAASVVLGNYLMRPFMKQRQPRRLRAPRRR</sequence>
<feature type="transmembrane region" description="Helical" evidence="8">
    <location>
        <begin position="264"/>
        <end position="285"/>
    </location>
</feature>
<dbReference type="EMBL" id="JANAFB010000022">
    <property type="protein sequence ID" value="MCP3426304.1"/>
    <property type="molecule type" value="Genomic_DNA"/>
</dbReference>
<keyword evidence="3 8" id="KW-0812">Transmembrane</keyword>
<feature type="domain" description="Threonine/serine exporter-like N-terminal" evidence="9">
    <location>
        <begin position="120"/>
        <end position="374"/>
    </location>
</feature>
<dbReference type="GO" id="GO:0015744">
    <property type="term" value="P:succinate transport"/>
    <property type="evidence" value="ECO:0007669"/>
    <property type="project" value="TreeGrafter"/>
</dbReference>
<gene>
    <name evidence="11" type="ORF">NBM05_09895</name>
</gene>
<evidence type="ECO:0000256" key="5">
    <source>
        <dbReference type="ARBA" id="ARBA00023136"/>
    </source>
</evidence>
<feature type="transmembrane region" description="Helical" evidence="8">
    <location>
        <begin position="292"/>
        <end position="313"/>
    </location>
</feature>
<comment type="caution">
    <text evidence="11">The sequence shown here is derived from an EMBL/GenBank/DDBJ whole genome shotgun (WGS) entry which is preliminary data.</text>
</comment>
<organism evidence="11 12">
    <name type="scientific">Rothia santali</name>
    <dbReference type="NCBI Taxonomy" id="2949643"/>
    <lineage>
        <taxon>Bacteria</taxon>
        <taxon>Bacillati</taxon>
        <taxon>Actinomycetota</taxon>
        <taxon>Actinomycetes</taxon>
        <taxon>Micrococcales</taxon>
        <taxon>Micrococcaceae</taxon>
        <taxon>Rothia</taxon>
    </lineage>
</organism>
<feature type="compositionally biased region" description="Low complexity" evidence="7">
    <location>
        <begin position="9"/>
        <end position="36"/>
    </location>
</feature>
<keyword evidence="12" id="KW-1185">Reference proteome</keyword>
<keyword evidence="4 8" id="KW-1133">Transmembrane helix</keyword>
<dbReference type="InterPro" id="IPR024528">
    <property type="entry name" value="ThrE_2"/>
</dbReference>
<keyword evidence="5 8" id="KW-0472">Membrane</keyword>
<evidence type="ECO:0000256" key="4">
    <source>
        <dbReference type="ARBA" id="ARBA00022989"/>
    </source>
</evidence>
<dbReference type="Pfam" id="PF06738">
    <property type="entry name" value="ThrE"/>
    <property type="match status" value="1"/>
</dbReference>
<keyword evidence="2" id="KW-1003">Cell membrane</keyword>
<evidence type="ECO:0000313" key="12">
    <source>
        <dbReference type="Proteomes" id="UP001139502"/>
    </source>
</evidence>
<protein>
    <submittedName>
        <fullName evidence="11">Threonine/serine exporter family protein</fullName>
    </submittedName>
</protein>
<evidence type="ECO:0000256" key="7">
    <source>
        <dbReference type="SAM" id="MobiDB-lite"/>
    </source>
</evidence>
<dbReference type="InterPro" id="IPR050539">
    <property type="entry name" value="ThrE_Dicarb/AminoAcid_Exp"/>
</dbReference>